<comment type="caution">
    <text evidence="2">The sequence shown here is derived from an EMBL/GenBank/DDBJ whole genome shotgun (WGS) entry which is preliminary data.</text>
</comment>
<dbReference type="Proteomes" id="UP000828390">
    <property type="component" value="Unassembled WGS sequence"/>
</dbReference>
<name>A0A9D4DMC2_DREPO</name>
<dbReference type="PANTHER" id="PTHR22878:SF70">
    <property type="entry name" value="DYNEIN HEAVY CHAIN 2, AXONEMAL"/>
    <property type="match status" value="1"/>
</dbReference>
<dbReference type="InterPro" id="IPR013602">
    <property type="entry name" value="Dynein_heavy_linker"/>
</dbReference>
<dbReference type="GO" id="GO:0051959">
    <property type="term" value="F:dynein light intermediate chain binding"/>
    <property type="evidence" value="ECO:0007669"/>
    <property type="project" value="InterPro"/>
</dbReference>
<reference evidence="2" key="2">
    <citation type="submission" date="2020-11" db="EMBL/GenBank/DDBJ databases">
        <authorList>
            <person name="McCartney M.A."/>
            <person name="Auch B."/>
            <person name="Kono T."/>
            <person name="Mallez S."/>
            <person name="Becker A."/>
            <person name="Gohl D.M."/>
            <person name="Silverstein K.A.T."/>
            <person name="Koren S."/>
            <person name="Bechman K.B."/>
            <person name="Herman A."/>
            <person name="Abrahante J.E."/>
            <person name="Garbe J."/>
        </authorList>
    </citation>
    <scope>NUCLEOTIDE SEQUENCE</scope>
    <source>
        <strain evidence="2">Duluth1</strain>
        <tissue evidence="2">Whole animal</tissue>
    </source>
</reference>
<feature type="domain" description="Dynein heavy chain linker" evidence="1">
    <location>
        <begin position="9"/>
        <end position="57"/>
    </location>
</feature>
<dbReference type="EMBL" id="JAIWYP010000010">
    <property type="protein sequence ID" value="KAH3750214.1"/>
    <property type="molecule type" value="Genomic_DNA"/>
</dbReference>
<dbReference type="GO" id="GO:0030286">
    <property type="term" value="C:dynein complex"/>
    <property type="evidence" value="ECO:0007669"/>
    <property type="project" value="InterPro"/>
</dbReference>
<dbReference type="GO" id="GO:0045505">
    <property type="term" value="F:dynein intermediate chain binding"/>
    <property type="evidence" value="ECO:0007669"/>
    <property type="project" value="InterPro"/>
</dbReference>
<evidence type="ECO:0000313" key="2">
    <source>
        <dbReference type="EMBL" id="KAH3750214.1"/>
    </source>
</evidence>
<evidence type="ECO:0000259" key="1">
    <source>
        <dbReference type="Pfam" id="PF08393"/>
    </source>
</evidence>
<gene>
    <name evidence="2" type="ORF">DPMN_184733</name>
</gene>
<sequence>MNVGFAPRDWEGKLMLLQDVLDEWLKVQATWLYLEPIFSSPDIMAQMPEEGRRYAVWFSQLQEFILYPSSAIVFPFL</sequence>
<keyword evidence="3" id="KW-1185">Reference proteome</keyword>
<evidence type="ECO:0000313" key="3">
    <source>
        <dbReference type="Proteomes" id="UP000828390"/>
    </source>
</evidence>
<dbReference type="Pfam" id="PF08393">
    <property type="entry name" value="DHC_N2"/>
    <property type="match status" value="1"/>
</dbReference>
<dbReference type="Gene3D" id="1.20.140.100">
    <property type="entry name" value="Dynein heavy chain, N-terminal domain 2"/>
    <property type="match status" value="1"/>
</dbReference>
<dbReference type="AlphaFoldDB" id="A0A9D4DMC2"/>
<dbReference type="InterPro" id="IPR026983">
    <property type="entry name" value="DHC"/>
</dbReference>
<dbReference type="GO" id="GO:0007018">
    <property type="term" value="P:microtubule-based movement"/>
    <property type="evidence" value="ECO:0007669"/>
    <property type="project" value="InterPro"/>
</dbReference>
<accession>A0A9D4DMC2</accession>
<protein>
    <recommendedName>
        <fullName evidence="1">Dynein heavy chain linker domain-containing protein</fullName>
    </recommendedName>
</protein>
<reference evidence="2" key="1">
    <citation type="journal article" date="2019" name="bioRxiv">
        <title>The Genome of the Zebra Mussel, Dreissena polymorpha: A Resource for Invasive Species Research.</title>
        <authorList>
            <person name="McCartney M.A."/>
            <person name="Auch B."/>
            <person name="Kono T."/>
            <person name="Mallez S."/>
            <person name="Zhang Y."/>
            <person name="Obille A."/>
            <person name="Becker A."/>
            <person name="Abrahante J.E."/>
            <person name="Garbe J."/>
            <person name="Badalamenti J.P."/>
            <person name="Herman A."/>
            <person name="Mangelson H."/>
            <person name="Liachko I."/>
            <person name="Sullivan S."/>
            <person name="Sone E.D."/>
            <person name="Koren S."/>
            <person name="Silverstein K.A.T."/>
            <person name="Beckman K.B."/>
            <person name="Gohl D.M."/>
        </authorList>
    </citation>
    <scope>NUCLEOTIDE SEQUENCE</scope>
    <source>
        <strain evidence="2">Duluth1</strain>
        <tissue evidence="2">Whole animal</tissue>
    </source>
</reference>
<dbReference type="InterPro" id="IPR042222">
    <property type="entry name" value="Dynein_2_N"/>
</dbReference>
<dbReference type="PANTHER" id="PTHR22878">
    <property type="entry name" value="DYNEIN HEAVY CHAIN 6, AXONEMAL-LIKE-RELATED"/>
    <property type="match status" value="1"/>
</dbReference>
<organism evidence="2 3">
    <name type="scientific">Dreissena polymorpha</name>
    <name type="common">Zebra mussel</name>
    <name type="synonym">Mytilus polymorpha</name>
    <dbReference type="NCBI Taxonomy" id="45954"/>
    <lineage>
        <taxon>Eukaryota</taxon>
        <taxon>Metazoa</taxon>
        <taxon>Spiralia</taxon>
        <taxon>Lophotrochozoa</taxon>
        <taxon>Mollusca</taxon>
        <taxon>Bivalvia</taxon>
        <taxon>Autobranchia</taxon>
        <taxon>Heteroconchia</taxon>
        <taxon>Euheterodonta</taxon>
        <taxon>Imparidentia</taxon>
        <taxon>Neoheterodontei</taxon>
        <taxon>Myida</taxon>
        <taxon>Dreissenoidea</taxon>
        <taxon>Dreissenidae</taxon>
        <taxon>Dreissena</taxon>
    </lineage>
</organism>
<proteinExistence type="predicted"/>